<protein>
    <submittedName>
        <fullName evidence="1">Uncharacterized protein</fullName>
    </submittedName>
</protein>
<comment type="caution">
    <text evidence="1">The sequence shown here is derived from an EMBL/GenBank/DDBJ whole genome shotgun (WGS) entry which is preliminary data.</text>
</comment>
<gene>
    <name evidence="1" type="ORF">Ciccas_004041</name>
</gene>
<sequence length="65" mass="7343">MPLLIRITIPKIGKDVVTPVSGHPELKELSMEEVEFQIMKGDVSERVLDRLAFFNIGKKDDSSIM</sequence>
<reference evidence="1 2" key="1">
    <citation type="submission" date="2024-11" db="EMBL/GenBank/DDBJ databases">
        <title>Adaptive evolution of stress response genes in parasites aligns with host niche diversity.</title>
        <authorList>
            <person name="Hahn C."/>
            <person name="Resl P."/>
        </authorList>
    </citation>
    <scope>NUCLEOTIDE SEQUENCE [LARGE SCALE GENOMIC DNA]</scope>
    <source>
        <strain evidence="1">EGGRZ-B1_66</strain>
        <tissue evidence="1">Body</tissue>
    </source>
</reference>
<keyword evidence="2" id="KW-1185">Reference proteome</keyword>
<proteinExistence type="predicted"/>
<organism evidence="1 2">
    <name type="scientific">Cichlidogyrus casuarinus</name>
    <dbReference type="NCBI Taxonomy" id="1844966"/>
    <lineage>
        <taxon>Eukaryota</taxon>
        <taxon>Metazoa</taxon>
        <taxon>Spiralia</taxon>
        <taxon>Lophotrochozoa</taxon>
        <taxon>Platyhelminthes</taxon>
        <taxon>Monogenea</taxon>
        <taxon>Monopisthocotylea</taxon>
        <taxon>Dactylogyridea</taxon>
        <taxon>Ancyrocephalidae</taxon>
        <taxon>Cichlidogyrus</taxon>
    </lineage>
</organism>
<evidence type="ECO:0000313" key="2">
    <source>
        <dbReference type="Proteomes" id="UP001626550"/>
    </source>
</evidence>
<evidence type="ECO:0000313" key="1">
    <source>
        <dbReference type="EMBL" id="KAL3317310.1"/>
    </source>
</evidence>
<dbReference type="EMBL" id="JBJKFK010000402">
    <property type="protein sequence ID" value="KAL3317310.1"/>
    <property type="molecule type" value="Genomic_DNA"/>
</dbReference>
<accession>A0ABD2QCP0</accession>
<dbReference type="AlphaFoldDB" id="A0ABD2QCP0"/>
<name>A0ABD2QCP0_9PLAT</name>
<dbReference type="Proteomes" id="UP001626550">
    <property type="component" value="Unassembled WGS sequence"/>
</dbReference>